<accession>A0A246RM52</accession>
<feature type="signal peptide" evidence="2">
    <location>
        <begin position="1"/>
        <end position="32"/>
    </location>
</feature>
<evidence type="ECO:0000256" key="1">
    <source>
        <dbReference type="SAM" id="MobiDB-lite"/>
    </source>
</evidence>
<dbReference type="InterPro" id="IPR006311">
    <property type="entry name" value="TAT_signal"/>
</dbReference>
<dbReference type="Proteomes" id="UP000197174">
    <property type="component" value="Unassembled WGS sequence"/>
</dbReference>
<evidence type="ECO:0000313" key="4">
    <source>
        <dbReference type="Proteomes" id="UP000197174"/>
    </source>
</evidence>
<dbReference type="OrthoDB" id="3405709at2"/>
<dbReference type="EMBL" id="MZMV01000026">
    <property type="protein sequence ID" value="OWV06015.1"/>
    <property type="molecule type" value="Genomic_DNA"/>
</dbReference>
<name>A0A246RM52_9ACTN</name>
<dbReference type="RefSeq" id="WP_088644809.1">
    <property type="nucleotide sequence ID" value="NZ_CBDRBW010000009.1"/>
</dbReference>
<keyword evidence="2" id="KW-0732">Signal</keyword>
<protein>
    <submittedName>
        <fullName evidence="3">Uncharacterized protein</fullName>
    </submittedName>
</protein>
<proteinExistence type="predicted"/>
<evidence type="ECO:0000313" key="3">
    <source>
        <dbReference type="EMBL" id="OWV06015.1"/>
    </source>
</evidence>
<dbReference type="AlphaFoldDB" id="A0A246RM52"/>
<feature type="chain" id="PRO_5012851718" evidence="2">
    <location>
        <begin position="33"/>
        <end position="156"/>
    </location>
</feature>
<feature type="region of interest" description="Disordered" evidence="1">
    <location>
        <begin position="133"/>
        <end position="156"/>
    </location>
</feature>
<dbReference type="PROSITE" id="PS51318">
    <property type="entry name" value="TAT"/>
    <property type="match status" value="1"/>
</dbReference>
<gene>
    <name evidence="3" type="ORF">B5D80_16735</name>
</gene>
<feature type="region of interest" description="Disordered" evidence="1">
    <location>
        <begin position="34"/>
        <end position="121"/>
    </location>
</feature>
<organism evidence="3 4">
    <name type="scientific">Micromonospora wenchangensis</name>
    <dbReference type="NCBI Taxonomy" id="1185415"/>
    <lineage>
        <taxon>Bacteria</taxon>
        <taxon>Bacillati</taxon>
        <taxon>Actinomycetota</taxon>
        <taxon>Actinomycetes</taxon>
        <taxon>Micromonosporales</taxon>
        <taxon>Micromonosporaceae</taxon>
        <taxon>Micromonospora</taxon>
    </lineage>
</organism>
<feature type="compositionally biased region" description="Basic and acidic residues" evidence="1">
    <location>
        <begin position="49"/>
        <end position="110"/>
    </location>
</feature>
<keyword evidence="4" id="KW-1185">Reference proteome</keyword>
<sequence length="156" mass="16338">MSRTMSKKQLLVGLAAAGVLGVGIAAPTVAFAEESATPTAGVSSEAEPGADRQQQRADRQNEFAEALAKELGVDTDKVTAALEKVREQHRPKGDRPERPSPQDRQEKLAERLAQAVKDGKLTQEQADAITKAVEAGVFPGPAGRGHHGGPEGTPGK</sequence>
<comment type="caution">
    <text evidence="3">The sequence shown here is derived from an EMBL/GenBank/DDBJ whole genome shotgun (WGS) entry which is preliminary data.</text>
</comment>
<evidence type="ECO:0000256" key="2">
    <source>
        <dbReference type="SAM" id="SignalP"/>
    </source>
</evidence>
<reference evidence="3 4" key="1">
    <citation type="submission" date="2017-03" db="EMBL/GenBank/DDBJ databases">
        <title>Whole genome sequence of Micromonospora wenchangensis, isolated from mangrove soil.</title>
        <authorList>
            <person name="Yang H."/>
        </authorList>
    </citation>
    <scope>NUCLEOTIDE SEQUENCE [LARGE SCALE GENOMIC DNA]</scope>
    <source>
        <strain evidence="3 4">CCTCC AA 2012002</strain>
    </source>
</reference>